<evidence type="ECO:0000256" key="8">
    <source>
        <dbReference type="ARBA" id="ARBA00023170"/>
    </source>
</evidence>
<comment type="similarity">
    <text evidence="2 10 11">Belongs to the TonB-dependent receptor family.</text>
</comment>
<dbReference type="PANTHER" id="PTHR47234">
    <property type="match status" value="1"/>
</dbReference>
<dbReference type="InterPro" id="IPR000531">
    <property type="entry name" value="Beta-barrel_TonB"/>
</dbReference>
<organism evidence="15 16">
    <name type="scientific">Undibacterium umbellatum</name>
    <dbReference type="NCBI Taxonomy" id="2762300"/>
    <lineage>
        <taxon>Bacteria</taxon>
        <taxon>Pseudomonadati</taxon>
        <taxon>Pseudomonadota</taxon>
        <taxon>Betaproteobacteria</taxon>
        <taxon>Burkholderiales</taxon>
        <taxon>Oxalobacteraceae</taxon>
        <taxon>Undibacterium</taxon>
    </lineage>
</organism>
<sequence>MIFKEKIGVQSVRLALSVFAGSMLIGGYAHAQTEAPQRIEITGSNIKRADKEGTSPIQTITAKEIKQSGATTVLELLKNVPSMGTGGYNDTPDQNGFSRGVATASLRGLGSTSTLILLNGRRMTPSAYANPNNGQSTLYDLNSIPISAIEKVEIFKDGASAIYGSDAVAGVINFITKRDYQGGEVSANISANDDREFGRQNVNGTIGFGDYSSQGYNVLFAVDYRKQNATTVQNGSNDIEAKLYSDINFRLNPYSSSISNQAFFYKERTPGALSFFTTGATVINQTNCDASRKLVGGPEHNIAATSVLRGRTFCNYDLEAFTDVQSKGDDVNFMTVGNLKINDKLSAFGEFAYTDSKRVYRSPARSISGTSPTTNFLVGGLATPFQAILPVGHPDNPNKDARSAVAYRFENLKTGTDLQNESARLVAGLKGSISTWDWESAVLWNRSKRNEVAHGFLYLPTLRKLITDNRSLASLAADPTISPDLTNIGTAEITQWDGKATTEFGSLGGGAIGFAAGFELRQEKLKIDPDPINARGDILGLSTTAINAQRNVSSAFLEFRTPFLKNFEMDFAGRYDKYPSFKGNFVPKVGAKWTVTDGLAFRGTYAEGFRAPALSQVAAGGAQFFLNGTVDPIRCPNGANPVAGAEQADCSKSVSGVGGANPELKPEKSKSYALGMIYSPSSNFDVVIDAYKLRQEGEVALSSSTFLLEHPADFPADYIVRDTNPLNQLKDANGNPIPGTGPLLAVKTPWVNQGSTEVSGVDVELKLRNNLGENGKLTTSLKSTYLISYRRAEAPGDTERNAVGTNGGLNDWATSVGSIPRLRASLTSVWEKGPHTVYGTLRFTDSIAQYRRYDNETTYPVPYCHYGSGQPASATSIQLQPNYNKYFPDCQMASWTTLDLGYSYTGIKNLTLGLNIRNITDSKAPYAPGSNTSTTVQQGYNTTLHNNFGRYFTLSARYVFR</sequence>
<feature type="signal peptide" evidence="12">
    <location>
        <begin position="1"/>
        <end position="31"/>
    </location>
</feature>
<evidence type="ECO:0000256" key="11">
    <source>
        <dbReference type="RuleBase" id="RU003357"/>
    </source>
</evidence>
<evidence type="ECO:0000256" key="1">
    <source>
        <dbReference type="ARBA" id="ARBA00004571"/>
    </source>
</evidence>
<reference evidence="15 16" key="1">
    <citation type="submission" date="2020-08" db="EMBL/GenBank/DDBJ databases">
        <title>Novel species isolated from subtropical streams in China.</title>
        <authorList>
            <person name="Lu H."/>
        </authorList>
    </citation>
    <scope>NUCLEOTIDE SEQUENCE [LARGE SCALE GENOMIC DNA]</scope>
    <source>
        <strain evidence="15 16">NL8W</strain>
    </source>
</reference>
<evidence type="ECO:0000256" key="2">
    <source>
        <dbReference type="ARBA" id="ARBA00009810"/>
    </source>
</evidence>
<dbReference type="InterPro" id="IPR039426">
    <property type="entry name" value="TonB-dep_rcpt-like"/>
</dbReference>
<evidence type="ECO:0000256" key="4">
    <source>
        <dbReference type="ARBA" id="ARBA00022452"/>
    </source>
</evidence>
<keyword evidence="8 15" id="KW-0675">Receptor</keyword>
<dbReference type="EMBL" id="JACOFX010000002">
    <property type="protein sequence ID" value="MBC3907181.1"/>
    <property type="molecule type" value="Genomic_DNA"/>
</dbReference>
<keyword evidence="12" id="KW-0732">Signal</keyword>
<dbReference type="Gene3D" id="2.40.170.20">
    <property type="entry name" value="TonB-dependent receptor, beta-barrel domain"/>
    <property type="match status" value="1"/>
</dbReference>
<evidence type="ECO:0000256" key="10">
    <source>
        <dbReference type="PROSITE-ProRule" id="PRU01360"/>
    </source>
</evidence>
<dbReference type="Proteomes" id="UP000646911">
    <property type="component" value="Unassembled WGS sequence"/>
</dbReference>
<keyword evidence="9 10" id="KW-0998">Cell outer membrane</keyword>
<dbReference type="InterPro" id="IPR036942">
    <property type="entry name" value="Beta-barrel_TonB_sf"/>
</dbReference>
<proteinExistence type="inferred from homology"/>
<evidence type="ECO:0000256" key="5">
    <source>
        <dbReference type="ARBA" id="ARBA00022692"/>
    </source>
</evidence>
<evidence type="ECO:0000313" key="16">
    <source>
        <dbReference type="Proteomes" id="UP000646911"/>
    </source>
</evidence>
<evidence type="ECO:0000256" key="9">
    <source>
        <dbReference type="ARBA" id="ARBA00023237"/>
    </source>
</evidence>
<dbReference type="PANTHER" id="PTHR47234:SF2">
    <property type="entry name" value="TONB-DEPENDENT RECEPTOR"/>
    <property type="match status" value="1"/>
</dbReference>
<comment type="caution">
    <text evidence="15">The sequence shown here is derived from an EMBL/GenBank/DDBJ whole genome shotgun (WGS) entry which is preliminary data.</text>
</comment>
<name>A0ABR6Z6K5_9BURK</name>
<keyword evidence="4 10" id="KW-1134">Transmembrane beta strand</keyword>
<evidence type="ECO:0000259" key="14">
    <source>
        <dbReference type="Pfam" id="PF07715"/>
    </source>
</evidence>
<dbReference type="Gene3D" id="2.170.130.10">
    <property type="entry name" value="TonB-dependent receptor, plug domain"/>
    <property type="match status" value="1"/>
</dbReference>
<keyword evidence="3 10" id="KW-0813">Transport</keyword>
<dbReference type="Pfam" id="PF07715">
    <property type="entry name" value="Plug"/>
    <property type="match status" value="1"/>
</dbReference>
<keyword evidence="7 10" id="KW-0472">Membrane</keyword>
<protein>
    <submittedName>
        <fullName evidence="15">TonB-dependent receptor</fullName>
    </submittedName>
</protein>
<dbReference type="PROSITE" id="PS52016">
    <property type="entry name" value="TONB_DEPENDENT_REC_3"/>
    <property type="match status" value="1"/>
</dbReference>
<evidence type="ECO:0000256" key="3">
    <source>
        <dbReference type="ARBA" id="ARBA00022448"/>
    </source>
</evidence>
<dbReference type="InterPro" id="IPR012910">
    <property type="entry name" value="Plug_dom"/>
</dbReference>
<feature type="domain" description="TonB-dependent receptor-like beta-barrel" evidence="13">
    <location>
        <begin position="370"/>
        <end position="919"/>
    </location>
</feature>
<dbReference type="Pfam" id="PF00593">
    <property type="entry name" value="TonB_dep_Rec_b-barrel"/>
    <property type="match status" value="1"/>
</dbReference>
<dbReference type="SUPFAM" id="SSF56935">
    <property type="entry name" value="Porins"/>
    <property type="match status" value="1"/>
</dbReference>
<evidence type="ECO:0000256" key="6">
    <source>
        <dbReference type="ARBA" id="ARBA00023077"/>
    </source>
</evidence>
<feature type="domain" description="TonB-dependent receptor plug" evidence="14">
    <location>
        <begin position="51"/>
        <end position="171"/>
    </location>
</feature>
<gene>
    <name evidence="15" type="ORF">H8L47_06360</name>
</gene>
<accession>A0ABR6Z6K5</accession>
<evidence type="ECO:0000256" key="7">
    <source>
        <dbReference type="ARBA" id="ARBA00023136"/>
    </source>
</evidence>
<feature type="chain" id="PRO_5045242681" evidence="12">
    <location>
        <begin position="32"/>
        <end position="961"/>
    </location>
</feature>
<dbReference type="RefSeq" id="WP_186952436.1">
    <property type="nucleotide sequence ID" value="NZ_JACOFX010000002.1"/>
</dbReference>
<evidence type="ECO:0000256" key="12">
    <source>
        <dbReference type="SAM" id="SignalP"/>
    </source>
</evidence>
<keyword evidence="16" id="KW-1185">Reference proteome</keyword>
<keyword evidence="5 10" id="KW-0812">Transmembrane</keyword>
<evidence type="ECO:0000313" key="15">
    <source>
        <dbReference type="EMBL" id="MBC3907181.1"/>
    </source>
</evidence>
<evidence type="ECO:0000259" key="13">
    <source>
        <dbReference type="Pfam" id="PF00593"/>
    </source>
</evidence>
<comment type="subcellular location">
    <subcellularLocation>
        <location evidence="1 10">Cell outer membrane</location>
        <topology evidence="1 10">Multi-pass membrane protein</topology>
    </subcellularLocation>
</comment>
<dbReference type="InterPro" id="IPR037066">
    <property type="entry name" value="Plug_dom_sf"/>
</dbReference>
<keyword evidence="6 11" id="KW-0798">TonB box</keyword>